<reference evidence="1" key="2">
    <citation type="journal article" date="2015" name="Data Brief">
        <title>Shoot transcriptome of the giant reed, Arundo donax.</title>
        <authorList>
            <person name="Barrero R.A."/>
            <person name="Guerrero F.D."/>
            <person name="Moolhuijzen P."/>
            <person name="Goolsby J.A."/>
            <person name="Tidwell J."/>
            <person name="Bellgard S.E."/>
            <person name="Bellgard M.I."/>
        </authorList>
    </citation>
    <scope>NUCLEOTIDE SEQUENCE</scope>
    <source>
        <tissue evidence="1">Shoot tissue taken approximately 20 cm above the soil surface</tissue>
    </source>
</reference>
<accession>A0A0A9F0L9</accession>
<dbReference type="EMBL" id="GBRH01196053">
    <property type="protein sequence ID" value="JAE01843.1"/>
    <property type="molecule type" value="Transcribed_RNA"/>
</dbReference>
<name>A0A0A9F0L9_ARUDO</name>
<organism evidence="1">
    <name type="scientific">Arundo donax</name>
    <name type="common">Giant reed</name>
    <name type="synonym">Donax arundinaceus</name>
    <dbReference type="NCBI Taxonomy" id="35708"/>
    <lineage>
        <taxon>Eukaryota</taxon>
        <taxon>Viridiplantae</taxon>
        <taxon>Streptophyta</taxon>
        <taxon>Embryophyta</taxon>
        <taxon>Tracheophyta</taxon>
        <taxon>Spermatophyta</taxon>
        <taxon>Magnoliopsida</taxon>
        <taxon>Liliopsida</taxon>
        <taxon>Poales</taxon>
        <taxon>Poaceae</taxon>
        <taxon>PACMAD clade</taxon>
        <taxon>Arundinoideae</taxon>
        <taxon>Arundineae</taxon>
        <taxon>Arundo</taxon>
    </lineage>
</organism>
<reference evidence="1" key="1">
    <citation type="submission" date="2014-09" db="EMBL/GenBank/DDBJ databases">
        <authorList>
            <person name="Magalhaes I.L.F."/>
            <person name="Oliveira U."/>
            <person name="Santos F.R."/>
            <person name="Vidigal T.H.D.A."/>
            <person name="Brescovit A.D."/>
            <person name="Santos A.J."/>
        </authorList>
    </citation>
    <scope>NUCLEOTIDE SEQUENCE</scope>
    <source>
        <tissue evidence="1">Shoot tissue taken approximately 20 cm above the soil surface</tissue>
    </source>
</reference>
<proteinExistence type="predicted"/>
<sequence>MLFRLRKVQIQWQMRWIMTVIWMEVLLVMVKMILCMTWLKMELVMNPQWKSDLKFHATERMIWLMMMMMKTVMKTCQEMMVGRLMKMMKKMKVRRIITWRKMMPIRCLILKQTRMTVKWMKKNLMRICWKKMTMRMRKESSFAWRRGLMELTCLITLKFLEGATICLVIHCV</sequence>
<protein>
    <submittedName>
        <fullName evidence="1">E3 ubiquitin protein ligase upl2, putative</fullName>
    </submittedName>
</protein>
<evidence type="ECO:0000313" key="1">
    <source>
        <dbReference type="EMBL" id="JAE01843.1"/>
    </source>
</evidence>
<dbReference type="AlphaFoldDB" id="A0A0A9F0L9"/>